<dbReference type="EC" id="1.1.1.100" evidence="3"/>
<dbReference type="InterPro" id="IPR002347">
    <property type="entry name" value="SDR_fam"/>
</dbReference>
<keyword evidence="4" id="KW-1185">Reference proteome</keyword>
<comment type="similarity">
    <text evidence="1">Belongs to the short-chain dehydrogenases/reductases (SDR) family.</text>
</comment>
<evidence type="ECO:0000256" key="1">
    <source>
        <dbReference type="ARBA" id="ARBA00006484"/>
    </source>
</evidence>
<dbReference type="Pfam" id="PF00106">
    <property type="entry name" value="adh_short"/>
    <property type="match status" value="1"/>
</dbReference>
<accession>A0ABS6VWW1</accession>
<evidence type="ECO:0000313" key="4">
    <source>
        <dbReference type="Proteomes" id="UP001166291"/>
    </source>
</evidence>
<dbReference type="InterPro" id="IPR020904">
    <property type="entry name" value="Sc_DH/Rdtase_CS"/>
</dbReference>
<proteinExistence type="inferred from homology"/>
<dbReference type="RefSeq" id="WP_219045072.1">
    <property type="nucleotide sequence ID" value="NZ_JAHWDQ010000008.1"/>
</dbReference>
<feature type="domain" description="Ketoreductase" evidence="2">
    <location>
        <begin position="220"/>
        <end position="397"/>
    </location>
</feature>
<name>A0ABS6VWW1_9GAMM</name>
<dbReference type="EMBL" id="JAHWDQ010000008">
    <property type="protein sequence ID" value="MBW2942830.1"/>
    <property type="molecule type" value="Genomic_DNA"/>
</dbReference>
<dbReference type="PANTHER" id="PTHR42760">
    <property type="entry name" value="SHORT-CHAIN DEHYDROGENASES/REDUCTASES FAMILY MEMBER"/>
    <property type="match status" value="1"/>
</dbReference>
<comment type="caution">
    <text evidence="3">The sequence shown here is derived from an EMBL/GenBank/DDBJ whole genome shotgun (WGS) entry which is preliminary data.</text>
</comment>
<dbReference type="SMART" id="SM00822">
    <property type="entry name" value="PKS_KR"/>
    <property type="match status" value="1"/>
</dbReference>
<dbReference type="PROSITE" id="PS00061">
    <property type="entry name" value="ADH_SHORT"/>
    <property type="match status" value="1"/>
</dbReference>
<reference evidence="3" key="1">
    <citation type="submission" date="2021-07" db="EMBL/GenBank/DDBJ databases">
        <title>Zhongshania sp. CAU 1632 isolated from seawater.</title>
        <authorList>
            <person name="Kim W."/>
        </authorList>
    </citation>
    <scope>NUCLEOTIDE SEQUENCE</scope>
    <source>
        <strain evidence="3">CAU 1632</strain>
    </source>
</reference>
<evidence type="ECO:0000313" key="3">
    <source>
        <dbReference type="EMBL" id="MBW2942830.1"/>
    </source>
</evidence>
<dbReference type="Proteomes" id="UP001166291">
    <property type="component" value="Unassembled WGS sequence"/>
</dbReference>
<evidence type="ECO:0000259" key="2">
    <source>
        <dbReference type="SMART" id="SM00822"/>
    </source>
</evidence>
<keyword evidence="3" id="KW-0560">Oxidoreductase</keyword>
<dbReference type="InterPro" id="IPR057326">
    <property type="entry name" value="KR_dom"/>
</dbReference>
<gene>
    <name evidence="3" type="ORF">KXJ70_18675</name>
</gene>
<protein>
    <submittedName>
        <fullName evidence="3">3-oxoacyl-ACP reductase</fullName>
        <ecNumber evidence="3">1.1.1.100</ecNumber>
    </submittedName>
</protein>
<dbReference type="PANTHER" id="PTHR42760:SF78">
    <property type="entry name" value="3-OXOACYL-[ACYL-CARRIER-PROTEIN] REDUCTASE [NADH]"/>
    <property type="match status" value="1"/>
</dbReference>
<sequence length="460" mass="48051">MSDRIEKLINSAAGKKLLGAMGVTVPTELLRYDTTQHSYFSGAVLVGAGDNAQLLSRVQSNFAESDAQVFYSPEAATQLGGNTDSNTAERYQALVFDGSGLLDATELVSAYRFFNANIRKLKSSGRIVILGRPHLLCATPEAAATQRSLEGLSRSLAKEVGSKGATAQLITVADGADANLDSSLRFILSPKSAYISGQVIKVRAASANTISDWHKPLAGKIALVTGASRGIGEAIADTLARDGATVVGVDVAPMETDLNKVMTRLNGKAVIADITSADAPAIITKALGELGGVDIIVHNAGVTRDKTIANMSEPHWQMTLDINLAAAQRITAELLKTNTINDGGSIIGVSSMNGIGGQRGQTNYAASKAGVIGYVDFMAQSKELADKNITVNAVAPGFIETAMTAAIPLFTRMFGRRLNSLSQGGLPVDVAETISFFGNPASRGVSGNTVRVCGQSWFGA</sequence>
<organism evidence="3 4">
    <name type="scientific">Zhongshania aquimaris</name>
    <dbReference type="NCBI Taxonomy" id="2857107"/>
    <lineage>
        <taxon>Bacteria</taxon>
        <taxon>Pseudomonadati</taxon>
        <taxon>Pseudomonadota</taxon>
        <taxon>Gammaproteobacteria</taxon>
        <taxon>Cellvibrionales</taxon>
        <taxon>Spongiibacteraceae</taxon>
        <taxon>Zhongshania</taxon>
    </lineage>
</organism>
<dbReference type="GO" id="GO:0004316">
    <property type="term" value="F:3-oxoacyl-[acyl-carrier-protein] reductase (NADPH) activity"/>
    <property type="evidence" value="ECO:0007669"/>
    <property type="project" value="UniProtKB-EC"/>
</dbReference>
<dbReference type="NCBIfam" id="NF006110">
    <property type="entry name" value="PRK08261.1"/>
    <property type="match status" value="1"/>
</dbReference>